<dbReference type="CDD" id="cd17365">
    <property type="entry name" value="MFS_PcaK_like"/>
    <property type="match status" value="1"/>
</dbReference>
<evidence type="ECO:0000259" key="6">
    <source>
        <dbReference type="PROSITE" id="PS50850"/>
    </source>
</evidence>
<dbReference type="InterPro" id="IPR036259">
    <property type="entry name" value="MFS_trans_sf"/>
</dbReference>
<evidence type="ECO:0000256" key="4">
    <source>
        <dbReference type="ARBA" id="ARBA00023136"/>
    </source>
</evidence>
<evidence type="ECO:0000313" key="8">
    <source>
        <dbReference type="Proteomes" id="UP000076852"/>
    </source>
</evidence>
<proteinExistence type="predicted"/>
<dbReference type="EMBL" id="CP014579">
    <property type="protein sequence ID" value="ANB75002.1"/>
    <property type="molecule type" value="Genomic_DNA"/>
</dbReference>
<dbReference type="STRING" id="1804984.AYM40_21470"/>
<evidence type="ECO:0000256" key="1">
    <source>
        <dbReference type="ARBA" id="ARBA00004141"/>
    </source>
</evidence>
<dbReference type="Proteomes" id="UP000076852">
    <property type="component" value="Chromosome 2"/>
</dbReference>
<reference evidence="7 8" key="1">
    <citation type="journal article" date="2016" name="Gene">
        <title>PacBio SMRT assembly of a complex multi-replicon genome reveals chlorocatechol degradative operon in a region of genome plasticity.</title>
        <authorList>
            <person name="Ricker N."/>
            <person name="Shen S.Y."/>
            <person name="Goordial J."/>
            <person name="Jin S."/>
            <person name="Fulthorpe R.R."/>
        </authorList>
    </citation>
    <scope>NUCLEOTIDE SEQUENCE [LARGE SCALE GENOMIC DNA]</scope>
    <source>
        <strain evidence="7 8">OLGA172</strain>
    </source>
</reference>
<feature type="transmembrane region" description="Helical" evidence="5">
    <location>
        <begin position="323"/>
        <end position="340"/>
    </location>
</feature>
<gene>
    <name evidence="7" type="ORF">AYM40_21470</name>
</gene>
<feature type="transmembrane region" description="Helical" evidence="5">
    <location>
        <begin position="381"/>
        <end position="406"/>
    </location>
</feature>
<feature type="transmembrane region" description="Helical" evidence="5">
    <location>
        <begin position="24"/>
        <end position="48"/>
    </location>
</feature>
<feature type="transmembrane region" description="Helical" evidence="5">
    <location>
        <begin position="260"/>
        <end position="279"/>
    </location>
</feature>
<feature type="transmembrane region" description="Helical" evidence="5">
    <location>
        <begin position="346"/>
        <end position="369"/>
    </location>
</feature>
<evidence type="ECO:0000256" key="3">
    <source>
        <dbReference type="ARBA" id="ARBA00022989"/>
    </source>
</evidence>
<dbReference type="InterPro" id="IPR020846">
    <property type="entry name" value="MFS_dom"/>
</dbReference>
<keyword evidence="8" id="KW-1185">Reference proteome</keyword>
<feature type="transmembrane region" description="Helical" evidence="5">
    <location>
        <begin position="299"/>
        <end position="316"/>
    </location>
</feature>
<dbReference type="PROSITE" id="PS00217">
    <property type="entry name" value="SUGAR_TRANSPORT_2"/>
    <property type="match status" value="1"/>
</dbReference>
<feature type="transmembrane region" description="Helical" evidence="5">
    <location>
        <begin position="117"/>
        <end position="137"/>
    </location>
</feature>
<dbReference type="KEGG" id="buz:AYM40_21470"/>
<dbReference type="PROSITE" id="PS50850">
    <property type="entry name" value="MFS"/>
    <property type="match status" value="1"/>
</dbReference>
<accession>A0A160FQL8</accession>
<dbReference type="Pfam" id="PF07690">
    <property type="entry name" value="MFS_1"/>
    <property type="match status" value="1"/>
</dbReference>
<comment type="subcellular location">
    <subcellularLocation>
        <location evidence="1">Membrane</location>
        <topology evidence="1">Multi-pass membrane protein</topology>
    </subcellularLocation>
</comment>
<feature type="domain" description="Major facilitator superfamily (MFS) profile" evidence="6">
    <location>
        <begin position="26"/>
        <end position="436"/>
    </location>
</feature>
<sequence>MQPNSTAVDVRAWLDAQRFSPFQWLVVFLCFCVVAVDGFDTACIGFIAPALRHEWAVGPSTLGTLFGAGLAGLMVGAFSFGPMADKVGRKKTLIVCVAFFGISSIVAAYAPTIGALIALRFVTGIGLGGAMPNAIALTSEYCPEKRKSFLTTVMFCGFTLGSGCGGLVAAELVPAYGWRSVLLFGGILPLTLVPVLIALMPESVRYLVANKTSRVRVAALLRRISPIELGPYTEFTLNEIKSSGSPVRQLFAKGFRNGTLLLWCVFFMSLLIVYLMTSWLPTLIHNAGMTLTDASRVAALYQIGGTVGALTLGRLMDRFRPPVVLGISYAAAAPFIISLGQVHGLWLAASVAGVGFFINGSQIGANAFSAQFYPTESRVTGISWALGVGRLGSIFGAMMGGVLLAANMPLSTLFILFSIPAVLASLAAFGCGFGPSQPAAVPATP</sequence>
<evidence type="ECO:0000256" key="5">
    <source>
        <dbReference type="SAM" id="Phobius"/>
    </source>
</evidence>
<dbReference type="GO" id="GO:0046943">
    <property type="term" value="F:carboxylic acid transmembrane transporter activity"/>
    <property type="evidence" value="ECO:0007669"/>
    <property type="project" value="TreeGrafter"/>
</dbReference>
<dbReference type="SUPFAM" id="SSF103473">
    <property type="entry name" value="MFS general substrate transporter"/>
    <property type="match status" value="1"/>
</dbReference>
<dbReference type="GO" id="GO:0005886">
    <property type="term" value="C:plasma membrane"/>
    <property type="evidence" value="ECO:0007669"/>
    <property type="project" value="TreeGrafter"/>
</dbReference>
<keyword evidence="4 5" id="KW-0472">Membrane</keyword>
<keyword evidence="3 5" id="KW-1133">Transmembrane helix</keyword>
<evidence type="ECO:0000256" key="2">
    <source>
        <dbReference type="ARBA" id="ARBA00022692"/>
    </source>
</evidence>
<feature type="transmembrane region" description="Helical" evidence="5">
    <location>
        <begin position="176"/>
        <end position="199"/>
    </location>
</feature>
<evidence type="ECO:0000313" key="7">
    <source>
        <dbReference type="EMBL" id="ANB75002.1"/>
    </source>
</evidence>
<feature type="transmembrane region" description="Helical" evidence="5">
    <location>
        <begin position="92"/>
        <end position="111"/>
    </location>
</feature>
<name>A0A160FQL8_9BURK</name>
<dbReference type="InterPro" id="IPR011701">
    <property type="entry name" value="MFS"/>
</dbReference>
<dbReference type="OrthoDB" id="7066727at2"/>
<feature type="transmembrane region" description="Helical" evidence="5">
    <location>
        <begin position="149"/>
        <end position="170"/>
    </location>
</feature>
<feature type="transmembrane region" description="Helical" evidence="5">
    <location>
        <begin position="412"/>
        <end position="433"/>
    </location>
</feature>
<dbReference type="Gene3D" id="1.20.1250.20">
    <property type="entry name" value="MFS general substrate transporter like domains"/>
    <property type="match status" value="1"/>
</dbReference>
<protein>
    <submittedName>
        <fullName evidence="7">4-hydroxybenzoate transporter</fullName>
    </submittedName>
</protein>
<dbReference type="RefSeq" id="WP_063498299.1">
    <property type="nucleotide sequence ID" value="NZ_CP014579.1"/>
</dbReference>
<dbReference type="AlphaFoldDB" id="A0A160FQL8"/>
<dbReference type="PANTHER" id="PTHR23508:SF10">
    <property type="entry name" value="CARBOXYLIC ACID TRANSPORTER PROTEIN HOMOLOG"/>
    <property type="match status" value="1"/>
</dbReference>
<dbReference type="PANTHER" id="PTHR23508">
    <property type="entry name" value="CARBOXYLIC ACID TRANSPORTER PROTEIN HOMOLOG"/>
    <property type="match status" value="1"/>
</dbReference>
<feature type="transmembrane region" description="Helical" evidence="5">
    <location>
        <begin position="60"/>
        <end position="80"/>
    </location>
</feature>
<organism evidence="7 8">
    <name type="scientific">Paraburkholderia phytofirmans OLGA172</name>
    <dbReference type="NCBI Taxonomy" id="1417228"/>
    <lineage>
        <taxon>Bacteria</taxon>
        <taxon>Pseudomonadati</taxon>
        <taxon>Pseudomonadota</taxon>
        <taxon>Betaproteobacteria</taxon>
        <taxon>Burkholderiales</taxon>
        <taxon>Burkholderiaceae</taxon>
        <taxon>Paraburkholderia</taxon>
    </lineage>
</organism>
<dbReference type="InterPro" id="IPR005829">
    <property type="entry name" value="Sugar_transporter_CS"/>
</dbReference>
<keyword evidence="2 5" id="KW-0812">Transmembrane</keyword>